<sequence length="161" mass="16796">MPVDPSHSIFYWELSIVVSSSSASPVAIGFSAADGPLNRFPGWETGSYGYHGDDGHVFGSAGLGTPYGPTFGAPGDTVGALVVFSGTKKEESIVPSATLRFTKNGILLPIAFTINWDCVSAYYPTVGMRVPGDSITTNFGTSPFAFDISGFVQVSVPPSSC</sequence>
<dbReference type="SUPFAM" id="SSF49899">
    <property type="entry name" value="Concanavalin A-like lectins/glucanases"/>
    <property type="match status" value="1"/>
</dbReference>
<keyword evidence="3" id="KW-1185">Reference proteome</keyword>
<reference evidence="2 3" key="1">
    <citation type="submission" date="2014-04" db="EMBL/GenBank/DDBJ databases">
        <title>A new species of microsporidia sheds light on the evolution of extreme parasitism.</title>
        <authorList>
            <person name="Haag K.L."/>
            <person name="James T.Y."/>
            <person name="Larsson R."/>
            <person name="Schaer T.M."/>
            <person name="Refardt D."/>
            <person name="Pombert J.-F."/>
            <person name="Ebert D."/>
        </authorList>
    </citation>
    <scope>NUCLEOTIDE SEQUENCE [LARGE SCALE GENOMIC DNA]</scope>
    <source>
        <strain evidence="2 3">UGP3</strain>
        <tissue evidence="2">Spores</tissue>
    </source>
</reference>
<accession>A0A098VVA3</accession>
<dbReference type="SMART" id="SM00449">
    <property type="entry name" value="SPRY"/>
    <property type="match status" value="1"/>
</dbReference>
<dbReference type="OrthoDB" id="25503at2759"/>
<dbReference type="Gene3D" id="2.60.120.920">
    <property type="match status" value="1"/>
</dbReference>
<dbReference type="GeneID" id="25258327"/>
<dbReference type="VEuPathDB" id="MicrosporidiaDB:DI09_135p60"/>
<evidence type="ECO:0000259" key="1">
    <source>
        <dbReference type="PROSITE" id="PS50188"/>
    </source>
</evidence>
<proteinExistence type="predicted"/>
<organism evidence="2 3">
    <name type="scientific">Mitosporidium daphniae</name>
    <dbReference type="NCBI Taxonomy" id="1485682"/>
    <lineage>
        <taxon>Eukaryota</taxon>
        <taxon>Fungi</taxon>
        <taxon>Fungi incertae sedis</taxon>
        <taxon>Microsporidia</taxon>
        <taxon>Mitosporidium</taxon>
    </lineage>
</organism>
<name>A0A098VVA3_9MICR</name>
<dbReference type="InterPro" id="IPR001870">
    <property type="entry name" value="B30.2/SPRY"/>
</dbReference>
<gene>
    <name evidence="2" type="ORF">DI09_135p60</name>
</gene>
<dbReference type="InterPro" id="IPR003877">
    <property type="entry name" value="SPRY_dom"/>
</dbReference>
<evidence type="ECO:0000313" key="3">
    <source>
        <dbReference type="Proteomes" id="UP000029725"/>
    </source>
</evidence>
<dbReference type="InterPro" id="IPR050618">
    <property type="entry name" value="Ubq-SigPath_Reg"/>
</dbReference>
<dbReference type="InterPro" id="IPR013320">
    <property type="entry name" value="ConA-like_dom_sf"/>
</dbReference>
<comment type="caution">
    <text evidence="2">The sequence shown here is derived from an EMBL/GenBank/DDBJ whole genome shotgun (WGS) entry which is preliminary data.</text>
</comment>
<dbReference type="PROSITE" id="PS50188">
    <property type="entry name" value="B302_SPRY"/>
    <property type="match status" value="1"/>
</dbReference>
<dbReference type="AlphaFoldDB" id="A0A098VVA3"/>
<dbReference type="PANTHER" id="PTHR12864">
    <property type="entry name" value="RAN BINDING PROTEIN 9-RELATED"/>
    <property type="match status" value="1"/>
</dbReference>
<dbReference type="EMBL" id="JMKJ01000039">
    <property type="protein sequence ID" value="KGG52789.1"/>
    <property type="molecule type" value="Genomic_DNA"/>
</dbReference>
<dbReference type="HOGENOM" id="CLU_1644125_0_0_1"/>
<evidence type="ECO:0000313" key="2">
    <source>
        <dbReference type="EMBL" id="KGG52789.1"/>
    </source>
</evidence>
<dbReference type="Proteomes" id="UP000029725">
    <property type="component" value="Unassembled WGS sequence"/>
</dbReference>
<feature type="domain" description="B30.2/SPRY" evidence="1">
    <location>
        <begin position="1"/>
        <end position="144"/>
    </location>
</feature>
<protein>
    <recommendedName>
        <fullName evidence="1">B30.2/SPRY domain-containing protein</fullName>
    </recommendedName>
</protein>
<dbReference type="Pfam" id="PF00622">
    <property type="entry name" value="SPRY"/>
    <property type="match status" value="1"/>
</dbReference>
<dbReference type="RefSeq" id="XP_013239225.1">
    <property type="nucleotide sequence ID" value="XM_013383771.1"/>
</dbReference>
<dbReference type="InterPro" id="IPR043136">
    <property type="entry name" value="B30.2/SPRY_sf"/>
</dbReference>